<dbReference type="Proteomes" id="UP000823399">
    <property type="component" value="Unassembled WGS sequence"/>
</dbReference>
<dbReference type="EMBL" id="JABBWM010000008">
    <property type="protein sequence ID" value="KAG2115293.1"/>
    <property type="molecule type" value="Genomic_DNA"/>
</dbReference>
<protein>
    <submittedName>
        <fullName evidence="1">Uncharacterized protein</fullName>
    </submittedName>
</protein>
<dbReference type="GeneID" id="64703327"/>
<reference evidence="1" key="1">
    <citation type="journal article" date="2020" name="New Phytol.">
        <title>Comparative genomics reveals dynamic genome evolution in host specialist ectomycorrhizal fungi.</title>
        <authorList>
            <person name="Lofgren L.A."/>
            <person name="Nguyen N.H."/>
            <person name="Vilgalys R."/>
            <person name="Ruytinx J."/>
            <person name="Liao H.L."/>
            <person name="Branco S."/>
            <person name="Kuo A."/>
            <person name="LaButti K."/>
            <person name="Lipzen A."/>
            <person name="Andreopoulos W."/>
            <person name="Pangilinan J."/>
            <person name="Riley R."/>
            <person name="Hundley H."/>
            <person name="Na H."/>
            <person name="Barry K."/>
            <person name="Grigoriev I.V."/>
            <person name="Stajich J.E."/>
            <person name="Kennedy P.G."/>
        </authorList>
    </citation>
    <scope>NUCLEOTIDE SEQUENCE</scope>
    <source>
        <strain evidence="1">FC423</strain>
    </source>
</reference>
<gene>
    <name evidence="1" type="ORF">F5147DRAFT_769749</name>
</gene>
<keyword evidence="2" id="KW-1185">Reference proteome</keyword>
<proteinExistence type="predicted"/>
<sequence length="80" mass="8312">MAPSGPSKAERSGLLFPLSCLLTQLFQPYGFPPTGAFTPEVSALGALGLSGAPGDASRVILGLGYNPDNTRSMGYGQWPR</sequence>
<dbReference type="RefSeq" id="XP_041297010.1">
    <property type="nucleotide sequence ID" value="XM_041441068.1"/>
</dbReference>
<dbReference type="AlphaFoldDB" id="A0A9P7JY06"/>
<comment type="caution">
    <text evidence="1">The sequence shown here is derived from an EMBL/GenBank/DDBJ whole genome shotgun (WGS) entry which is preliminary data.</text>
</comment>
<evidence type="ECO:0000313" key="1">
    <source>
        <dbReference type="EMBL" id="KAG2115293.1"/>
    </source>
</evidence>
<accession>A0A9P7JY06</accession>
<organism evidence="1 2">
    <name type="scientific">Suillus discolor</name>
    <dbReference type="NCBI Taxonomy" id="1912936"/>
    <lineage>
        <taxon>Eukaryota</taxon>
        <taxon>Fungi</taxon>
        <taxon>Dikarya</taxon>
        <taxon>Basidiomycota</taxon>
        <taxon>Agaricomycotina</taxon>
        <taxon>Agaricomycetes</taxon>
        <taxon>Agaricomycetidae</taxon>
        <taxon>Boletales</taxon>
        <taxon>Suillineae</taxon>
        <taxon>Suillaceae</taxon>
        <taxon>Suillus</taxon>
    </lineage>
</organism>
<evidence type="ECO:0000313" key="2">
    <source>
        <dbReference type="Proteomes" id="UP000823399"/>
    </source>
</evidence>
<name>A0A9P7JY06_9AGAM</name>